<name>A0ABS4TUL2_9PSEU</name>
<feature type="compositionally biased region" description="Pro residues" evidence="1">
    <location>
        <begin position="19"/>
        <end position="36"/>
    </location>
</feature>
<keyword evidence="2" id="KW-1133">Transmembrane helix</keyword>
<evidence type="ECO:0000313" key="4">
    <source>
        <dbReference type="Proteomes" id="UP001519332"/>
    </source>
</evidence>
<evidence type="ECO:0000256" key="2">
    <source>
        <dbReference type="SAM" id="Phobius"/>
    </source>
</evidence>
<protein>
    <recommendedName>
        <fullName evidence="5">Glycerophosphoryl diester phosphodiesterase membrane domain-containing protein</fullName>
    </recommendedName>
</protein>
<feature type="transmembrane region" description="Helical" evidence="2">
    <location>
        <begin position="122"/>
        <end position="150"/>
    </location>
</feature>
<dbReference type="RefSeq" id="WP_209644554.1">
    <property type="nucleotide sequence ID" value="NZ_JAGINW010000001.1"/>
</dbReference>
<reference evidence="3 4" key="1">
    <citation type="submission" date="2021-03" db="EMBL/GenBank/DDBJ databases">
        <title>Sequencing the genomes of 1000 actinobacteria strains.</title>
        <authorList>
            <person name="Klenk H.-P."/>
        </authorList>
    </citation>
    <scope>NUCLEOTIDE SEQUENCE [LARGE SCALE GENOMIC DNA]</scope>
    <source>
        <strain evidence="3 4">DSM 46670</strain>
    </source>
</reference>
<feature type="transmembrane region" description="Helical" evidence="2">
    <location>
        <begin position="197"/>
        <end position="215"/>
    </location>
</feature>
<dbReference type="EMBL" id="JAGINW010000001">
    <property type="protein sequence ID" value="MBP2327635.1"/>
    <property type="molecule type" value="Genomic_DNA"/>
</dbReference>
<sequence>MSESGGWSAPDDQSDRPQDPAPQQQPYPAAPPPPMYYGPQQAPKPGVIPLRPLGLGEILDGAVTTMRTYPKQMLGISVLISAVTNLLVYGITIFLVTQTTVFTPDFTSGMDQADRDLELLRISLLVSIPGLIIGILAGMILNGLLTVVMGKAVLGQPITVSEAWGHVRPRFGALVAVSLLYTLLVTAGAIVFVIPGVWLYILFSLASTALILEGAPVGRSMTRSRVLMRDAWWRTFGILLLTALLTFLLSLIISLPFSLINGDLSSVTGLDPQYETAYLLTTIGTIITQAITLPLTSGVTTLIYIDRRMRREGMDIELARQAGMTPPQPPPPPYPGGPAPQSW</sequence>
<feature type="region of interest" description="Disordered" evidence="1">
    <location>
        <begin position="321"/>
        <end position="343"/>
    </location>
</feature>
<evidence type="ECO:0000256" key="1">
    <source>
        <dbReference type="SAM" id="MobiDB-lite"/>
    </source>
</evidence>
<organism evidence="3 4">
    <name type="scientific">Kibdelosporangium banguiense</name>
    <dbReference type="NCBI Taxonomy" id="1365924"/>
    <lineage>
        <taxon>Bacteria</taxon>
        <taxon>Bacillati</taxon>
        <taxon>Actinomycetota</taxon>
        <taxon>Actinomycetes</taxon>
        <taxon>Pseudonocardiales</taxon>
        <taxon>Pseudonocardiaceae</taxon>
        <taxon>Kibdelosporangium</taxon>
    </lineage>
</organism>
<feature type="compositionally biased region" description="Pro residues" evidence="1">
    <location>
        <begin position="326"/>
        <end position="343"/>
    </location>
</feature>
<proteinExistence type="predicted"/>
<feature type="transmembrane region" description="Helical" evidence="2">
    <location>
        <begin position="277"/>
        <end position="305"/>
    </location>
</feature>
<evidence type="ECO:0008006" key="5">
    <source>
        <dbReference type="Google" id="ProtNLM"/>
    </source>
</evidence>
<keyword evidence="2" id="KW-0472">Membrane</keyword>
<comment type="caution">
    <text evidence="3">The sequence shown here is derived from an EMBL/GenBank/DDBJ whole genome shotgun (WGS) entry which is preliminary data.</text>
</comment>
<gene>
    <name evidence="3" type="ORF">JOF56_008020</name>
</gene>
<accession>A0ABS4TUL2</accession>
<feature type="transmembrane region" description="Helical" evidence="2">
    <location>
        <begin position="171"/>
        <end position="191"/>
    </location>
</feature>
<evidence type="ECO:0000313" key="3">
    <source>
        <dbReference type="EMBL" id="MBP2327635.1"/>
    </source>
</evidence>
<keyword evidence="4" id="KW-1185">Reference proteome</keyword>
<feature type="transmembrane region" description="Helical" evidence="2">
    <location>
        <begin position="76"/>
        <end position="102"/>
    </location>
</feature>
<keyword evidence="2" id="KW-0812">Transmembrane</keyword>
<feature type="region of interest" description="Disordered" evidence="1">
    <location>
        <begin position="1"/>
        <end position="41"/>
    </location>
</feature>
<feature type="transmembrane region" description="Helical" evidence="2">
    <location>
        <begin position="236"/>
        <end position="257"/>
    </location>
</feature>
<dbReference type="Proteomes" id="UP001519332">
    <property type="component" value="Unassembled WGS sequence"/>
</dbReference>